<dbReference type="Proteomes" id="UP001291309">
    <property type="component" value="Unassembled WGS sequence"/>
</dbReference>
<evidence type="ECO:0000313" key="1">
    <source>
        <dbReference type="EMBL" id="MDY7233334.1"/>
    </source>
</evidence>
<organism evidence="1 2">
    <name type="scientific">Hyalangium rubrum</name>
    <dbReference type="NCBI Taxonomy" id="3103134"/>
    <lineage>
        <taxon>Bacteria</taxon>
        <taxon>Pseudomonadati</taxon>
        <taxon>Myxococcota</taxon>
        <taxon>Myxococcia</taxon>
        <taxon>Myxococcales</taxon>
        <taxon>Cystobacterineae</taxon>
        <taxon>Archangiaceae</taxon>
        <taxon>Hyalangium</taxon>
    </lineage>
</organism>
<dbReference type="EMBL" id="JAXIVS010000034">
    <property type="protein sequence ID" value="MDY7233334.1"/>
    <property type="molecule type" value="Genomic_DNA"/>
</dbReference>
<sequence>MGIFGLAAGASSDFKSLGGTGGNAFLTYQPKLAKRDLSLVLCGGIHLPIGGIQRVLPTVNLSFVVY</sequence>
<keyword evidence="2" id="KW-1185">Reference proteome</keyword>
<proteinExistence type="predicted"/>
<accession>A0ABU5HJI1</accession>
<comment type="caution">
    <text evidence="1">The sequence shown here is derived from an EMBL/GenBank/DDBJ whole genome shotgun (WGS) entry which is preliminary data.</text>
</comment>
<evidence type="ECO:0000313" key="2">
    <source>
        <dbReference type="Proteomes" id="UP001291309"/>
    </source>
</evidence>
<dbReference type="RefSeq" id="WP_321552044.1">
    <property type="nucleotide sequence ID" value="NZ_JAXIVS010000034.1"/>
</dbReference>
<reference evidence="1 2" key="1">
    <citation type="submission" date="2023-12" db="EMBL/GenBank/DDBJ databases">
        <title>the genome sequence of Hyalangium sp. s54d21.</title>
        <authorList>
            <person name="Zhang X."/>
        </authorList>
    </citation>
    <scope>NUCLEOTIDE SEQUENCE [LARGE SCALE GENOMIC DNA]</scope>
    <source>
        <strain evidence="2">s54d21</strain>
    </source>
</reference>
<name>A0ABU5HJI1_9BACT</name>
<gene>
    <name evidence="1" type="ORF">SYV04_43505</name>
</gene>
<protein>
    <submittedName>
        <fullName evidence="1">Uncharacterized protein</fullName>
    </submittedName>
</protein>